<keyword evidence="4" id="KW-1185">Reference proteome</keyword>
<proteinExistence type="predicted"/>
<dbReference type="GO" id="GO:0005886">
    <property type="term" value="C:plasma membrane"/>
    <property type="evidence" value="ECO:0007669"/>
    <property type="project" value="UniProtKB-SubCell"/>
</dbReference>
<feature type="chain" id="PRO_5025376138" description="COBRA C-terminal domain-containing protein" evidence="1">
    <location>
        <begin position="23"/>
        <end position="583"/>
    </location>
</feature>
<comment type="caution">
    <text evidence="3">The sequence shown here is derived from an EMBL/GenBank/DDBJ whole genome shotgun (WGS) entry which is preliminary data.</text>
</comment>
<dbReference type="InterPro" id="IPR056900">
    <property type="entry name" value="COB_C"/>
</dbReference>
<dbReference type="PANTHER" id="PTHR31052">
    <property type="entry name" value="COBRA-LIKE PROTEIN 7"/>
    <property type="match status" value="1"/>
</dbReference>
<dbReference type="Proteomes" id="UP000467840">
    <property type="component" value="Chromosome 16"/>
</dbReference>
<reference evidence="3 4" key="1">
    <citation type="journal article" date="2020" name="Mol. Plant">
        <title>The Chromosome-Based Rubber Tree Genome Provides New Insights into Spurge Genome Evolution and Rubber Biosynthesis.</title>
        <authorList>
            <person name="Liu J."/>
            <person name="Shi C."/>
            <person name="Shi C.C."/>
            <person name="Li W."/>
            <person name="Zhang Q.J."/>
            <person name="Zhang Y."/>
            <person name="Li K."/>
            <person name="Lu H.F."/>
            <person name="Shi C."/>
            <person name="Zhu S.T."/>
            <person name="Xiao Z.Y."/>
            <person name="Nan H."/>
            <person name="Yue Y."/>
            <person name="Zhu X.G."/>
            <person name="Wu Y."/>
            <person name="Hong X.N."/>
            <person name="Fan G.Y."/>
            <person name="Tong Y."/>
            <person name="Zhang D."/>
            <person name="Mao C.L."/>
            <person name="Liu Y.L."/>
            <person name="Hao S.J."/>
            <person name="Liu W.Q."/>
            <person name="Lv M.Q."/>
            <person name="Zhang H.B."/>
            <person name="Liu Y."/>
            <person name="Hu-Tang G.R."/>
            <person name="Wang J.P."/>
            <person name="Wang J.H."/>
            <person name="Sun Y.H."/>
            <person name="Ni S.B."/>
            <person name="Chen W.B."/>
            <person name="Zhang X.C."/>
            <person name="Jiao Y.N."/>
            <person name="Eichler E.E."/>
            <person name="Li G.H."/>
            <person name="Liu X."/>
            <person name="Gao L.Z."/>
        </authorList>
    </citation>
    <scope>NUCLEOTIDE SEQUENCE [LARGE SCALE GENOMIC DNA]</scope>
    <source>
        <strain evidence="4">cv. GT1</strain>
        <tissue evidence="3">Leaf</tissue>
    </source>
</reference>
<organism evidence="3 4">
    <name type="scientific">Hevea brasiliensis</name>
    <name type="common">Para rubber tree</name>
    <name type="synonym">Siphonia brasiliensis</name>
    <dbReference type="NCBI Taxonomy" id="3981"/>
    <lineage>
        <taxon>Eukaryota</taxon>
        <taxon>Viridiplantae</taxon>
        <taxon>Streptophyta</taxon>
        <taxon>Embryophyta</taxon>
        <taxon>Tracheophyta</taxon>
        <taxon>Spermatophyta</taxon>
        <taxon>Magnoliopsida</taxon>
        <taxon>eudicotyledons</taxon>
        <taxon>Gunneridae</taxon>
        <taxon>Pentapetalae</taxon>
        <taxon>rosids</taxon>
        <taxon>fabids</taxon>
        <taxon>Malpighiales</taxon>
        <taxon>Euphorbiaceae</taxon>
        <taxon>Crotonoideae</taxon>
        <taxon>Micrandreae</taxon>
        <taxon>Hevea</taxon>
    </lineage>
</organism>
<gene>
    <name evidence="3" type="ORF">GH714_037790</name>
</gene>
<keyword evidence="1" id="KW-0732">Signal</keyword>
<dbReference type="GO" id="GO:0098552">
    <property type="term" value="C:side of membrane"/>
    <property type="evidence" value="ECO:0007669"/>
    <property type="project" value="UniProtKB-KW"/>
</dbReference>
<evidence type="ECO:0000313" key="3">
    <source>
        <dbReference type="EMBL" id="KAF2304743.1"/>
    </source>
</evidence>
<dbReference type="AlphaFoldDB" id="A0A6A6LX43"/>
<dbReference type="GO" id="GO:0010215">
    <property type="term" value="P:cellulose microfibril organization"/>
    <property type="evidence" value="ECO:0007669"/>
    <property type="project" value="InterPro"/>
</dbReference>
<evidence type="ECO:0000313" key="4">
    <source>
        <dbReference type="Proteomes" id="UP000467840"/>
    </source>
</evidence>
<evidence type="ECO:0000256" key="1">
    <source>
        <dbReference type="SAM" id="SignalP"/>
    </source>
</evidence>
<dbReference type="PANTHER" id="PTHR31052:SF19">
    <property type="entry name" value="COBRA-LIKE PROTEIN 7"/>
    <property type="match status" value="1"/>
</dbReference>
<sequence length="583" mass="64472">MANRNLLLIFVIVSFFVHSSLSQPLKTTCNGVFLSYNYTGGYPIPPTDPTNQPYRFESTVTVLNNGRDELKSWSVFIGFQNNEVLVSATNALLADGRSLPAFVGNGTVLVGSSNTGLKSAIETAGDLTQMEVIIQLVGTRFGNRNGTLDAPLPLNLTLANDGYSCPSPTRQGNELQLCCTRDLNAPSNITLENFQPRKDGDLIIMYDIIRTYETDYWAQVSISNHNPLGRLDNWKLSWDWTRGEFIYAMKGAYPSVVDTTGCVFGPQGQHYKEMDFSQALNCERSPTIVDLPPTRANDTQIGLIPFCCRNGTILPPNMDPSKSVSAFQMQVFKMPPDLNRTEFFPPLNWKINGTFSSNFQCGPPVQVSPSHTCACGCNNPSQTCNANEPALLLPSESLLVPFENRTAEALKWAELKRRDVRNPLPCGNNCGVSINWHLLSDYRDGWTARITLFNWGDTDFANWVAAVQLDKAGPGFEKAYSFNGSVLPNSSNIIFMQGLPDFNYLVAEMDGANPRKDPRVPGTQQSVLSFTKKKTPGIDVADGDGFPMRVFFNGEERSVHSLQYVQPTTVARQSQLIVLSALY</sequence>
<dbReference type="EMBL" id="JAAGAX010000009">
    <property type="protein sequence ID" value="KAF2304743.1"/>
    <property type="molecule type" value="Genomic_DNA"/>
</dbReference>
<dbReference type="Pfam" id="PF25079">
    <property type="entry name" value="COB_C"/>
    <property type="match status" value="1"/>
</dbReference>
<accession>A0A6A6LX43</accession>
<evidence type="ECO:0000259" key="2">
    <source>
        <dbReference type="Pfam" id="PF25079"/>
    </source>
</evidence>
<name>A0A6A6LX43_HEVBR</name>
<feature type="domain" description="COBRA C-terminal" evidence="2">
    <location>
        <begin position="367"/>
        <end position="558"/>
    </location>
</feature>
<feature type="signal peptide" evidence="1">
    <location>
        <begin position="1"/>
        <end position="22"/>
    </location>
</feature>
<protein>
    <recommendedName>
        <fullName evidence="2">COBRA C-terminal domain-containing protein</fullName>
    </recommendedName>
</protein>